<dbReference type="Pfam" id="PF25876">
    <property type="entry name" value="HH_MFP_RND"/>
    <property type="match status" value="1"/>
</dbReference>
<organism evidence="6 7">
    <name type="scientific">Xanthomonas euroxanthea</name>
    <dbReference type="NCBI Taxonomy" id="2259622"/>
    <lineage>
        <taxon>Bacteria</taxon>
        <taxon>Pseudomonadati</taxon>
        <taxon>Pseudomonadota</taxon>
        <taxon>Gammaproteobacteria</taxon>
        <taxon>Lysobacterales</taxon>
        <taxon>Lysobacteraceae</taxon>
        <taxon>Xanthomonas</taxon>
    </lineage>
</organism>
<dbReference type="AlphaFoldDB" id="A0AA46C8C6"/>
<keyword evidence="2" id="KW-0472">Membrane</keyword>
<feature type="domain" description="CusB-like beta-barrel" evidence="5">
    <location>
        <begin position="231"/>
        <end position="303"/>
    </location>
</feature>
<dbReference type="RefSeq" id="WP_201798626.1">
    <property type="nucleotide sequence ID" value="NZ_UIHB01000002.1"/>
</dbReference>
<evidence type="ECO:0000256" key="2">
    <source>
        <dbReference type="SAM" id="Phobius"/>
    </source>
</evidence>
<comment type="caution">
    <text evidence="6">The sequence shown here is derived from an EMBL/GenBank/DDBJ whole genome shotgun (WGS) entry which is preliminary data.</text>
</comment>
<dbReference type="Pfam" id="PF25917">
    <property type="entry name" value="BSH_RND"/>
    <property type="match status" value="1"/>
</dbReference>
<keyword evidence="2" id="KW-0812">Transmembrane</keyword>
<comment type="similarity">
    <text evidence="1">Belongs to the membrane fusion protein (MFP) (TC 8.A.1) family.</text>
</comment>
<sequence length="386" mass="40813">MNFPHSNEAPATRRPKIAVVLIAMAIVVLAVGAASRWSRAERLQDDAAAQQLRTVAVISPATTDTTALSAPARIEAWSQAPIHARVDGYLKRWYRDIGQPVKAGELLAVVDAPDVDQALQQARAELVRARSDAAFAGATAERWRTLAASQTVSRQDADQRNADAAARQAEASALQANVQRLEALQRYTRITAPFDGVVTARNTDVGALIGIGSNSEAPLFVVADVRRLRVYVNIPQRRVASLRIGDTAAVQVPEWPGETFPATVQSLAGAIDAQTGAMRVQLEVDNHDGRLLPGSFGTVQLSAGAQAAAANALPPSALIMGRNGVRVALVDDAGRVTLSNVTIVRDHGALVELGGSLGANARVINSPPDGIRDGDRVRLAAPEKKS</sequence>
<dbReference type="InterPro" id="IPR006143">
    <property type="entry name" value="RND_pump_MFP"/>
</dbReference>
<dbReference type="SUPFAM" id="SSF111369">
    <property type="entry name" value="HlyD-like secretion proteins"/>
    <property type="match status" value="1"/>
</dbReference>
<dbReference type="Pfam" id="PF25954">
    <property type="entry name" value="Beta-barrel_RND_2"/>
    <property type="match status" value="1"/>
</dbReference>
<dbReference type="Proteomes" id="UP000254168">
    <property type="component" value="Unassembled WGS sequence"/>
</dbReference>
<dbReference type="Gene3D" id="2.40.30.170">
    <property type="match status" value="1"/>
</dbReference>
<keyword evidence="7" id="KW-1185">Reference proteome</keyword>
<reference evidence="6 7" key="1">
    <citation type="submission" date="2018-06" db="EMBL/GenBank/DDBJ databases">
        <authorList>
            <person name="Pothier F. J."/>
        </authorList>
    </citation>
    <scope>NUCLEOTIDE SEQUENCE [LARGE SCALE GENOMIC DNA]</scope>
    <source>
        <strain evidence="6 7">CPBF 424</strain>
    </source>
</reference>
<evidence type="ECO:0000259" key="4">
    <source>
        <dbReference type="Pfam" id="PF25917"/>
    </source>
</evidence>
<dbReference type="InterPro" id="IPR058625">
    <property type="entry name" value="MdtA-like_BSH"/>
</dbReference>
<dbReference type="EMBL" id="UIHB01000002">
    <property type="protein sequence ID" value="SUZ28355.1"/>
    <property type="molecule type" value="Genomic_DNA"/>
</dbReference>
<evidence type="ECO:0000313" key="6">
    <source>
        <dbReference type="EMBL" id="SUZ28355.1"/>
    </source>
</evidence>
<gene>
    <name evidence="6" type="ORF">CPBF424_21710</name>
</gene>
<protein>
    <submittedName>
        <fullName evidence="6">MexH family multidrug efflux RND transporter periplasmic adaptor subunit</fullName>
    </submittedName>
</protein>
<dbReference type="FunFam" id="2.40.30.170:FF:000010">
    <property type="entry name" value="Efflux RND transporter periplasmic adaptor subunit"/>
    <property type="match status" value="1"/>
</dbReference>
<feature type="domain" description="Multidrug resistance protein MdtA-like alpha-helical hairpin" evidence="3">
    <location>
        <begin position="119"/>
        <end position="178"/>
    </location>
</feature>
<dbReference type="PANTHER" id="PTHR30469:SF37">
    <property type="entry name" value="RAGD PROTEIN"/>
    <property type="match status" value="1"/>
</dbReference>
<feature type="domain" description="Multidrug resistance protein MdtA-like barrel-sandwich hybrid" evidence="4">
    <location>
        <begin position="79"/>
        <end position="215"/>
    </location>
</feature>
<dbReference type="InterPro" id="IPR058624">
    <property type="entry name" value="MdtA-like_HH"/>
</dbReference>
<dbReference type="Gene3D" id="1.10.287.470">
    <property type="entry name" value="Helix hairpin bin"/>
    <property type="match status" value="1"/>
</dbReference>
<dbReference type="Gene3D" id="2.40.420.20">
    <property type="match status" value="1"/>
</dbReference>
<dbReference type="GO" id="GO:0015562">
    <property type="term" value="F:efflux transmembrane transporter activity"/>
    <property type="evidence" value="ECO:0007669"/>
    <property type="project" value="TreeGrafter"/>
</dbReference>
<feature type="transmembrane region" description="Helical" evidence="2">
    <location>
        <begin position="17"/>
        <end position="34"/>
    </location>
</feature>
<evidence type="ECO:0000313" key="7">
    <source>
        <dbReference type="Proteomes" id="UP000254168"/>
    </source>
</evidence>
<evidence type="ECO:0000256" key="1">
    <source>
        <dbReference type="ARBA" id="ARBA00009477"/>
    </source>
</evidence>
<dbReference type="PANTHER" id="PTHR30469">
    <property type="entry name" value="MULTIDRUG RESISTANCE PROTEIN MDTA"/>
    <property type="match status" value="1"/>
</dbReference>
<dbReference type="Gene3D" id="2.40.50.100">
    <property type="match status" value="1"/>
</dbReference>
<evidence type="ECO:0000259" key="5">
    <source>
        <dbReference type="Pfam" id="PF25954"/>
    </source>
</evidence>
<name>A0AA46C8C6_9XANT</name>
<dbReference type="NCBIfam" id="TIGR01730">
    <property type="entry name" value="RND_mfp"/>
    <property type="match status" value="1"/>
</dbReference>
<dbReference type="GO" id="GO:1990281">
    <property type="term" value="C:efflux pump complex"/>
    <property type="evidence" value="ECO:0007669"/>
    <property type="project" value="TreeGrafter"/>
</dbReference>
<accession>A0AA46C8C6</accession>
<proteinExistence type="inferred from homology"/>
<dbReference type="InterPro" id="IPR058792">
    <property type="entry name" value="Beta-barrel_RND_2"/>
</dbReference>
<keyword evidence="2" id="KW-1133">Transmembrane helix</keyword>
<evidence type="ECO:0000259" key="3">
    <source>
        <dbReference type="Pfam" id="PF25876"/>
    </source>
</evidence>